<dbReference type="EMBL" id="JACHEO010000008">
    <property type="protein sequence ID" value="MBB5348078.1"/>
    <property type="molecule type" value="Genomic_DNA"/>
</dbReference>
<dbReference type="InterPro" id="IPR050833">
    <property type="entry name" value="Poly_Biosynth_Transport"/>
</dbReference>
<evidence type="ECO:0000256" key="4">
    <source>
        <dbReference type="ARBA" id="ARBA00022989"/>
    </source>
</evidence>
<feature type="transmembrane region" description="Helical" evidence="6">
    <location>
        <begin position="372"/>
        <end position="393"/>
    </location>
</feature>
<feature type="transmembrane region" description="Helical" evidence="6">
    <location>
        <begin position="88"/>
        <end position="109"/>
    </location>
</feature>
<evidence type="ECO:0000256" key="6">
    <source>
        <dbReference type="SAM" id="Phobius"/>
    </source>
</evidence>
<feature type="transmembrane region" description="Helical" evidence="6">
    <location>
        <begin position="185"/>
        <end position="210"/>
    </location>
</feature>
<keyword evidence="5 6" id="KW-0472">Membrane</keyword>
<feature type="transmembrane region" description="Helical" evidence="6">
    <location>
        <begin position="129"/>
        <end position="150"/>
    </location>
</feature>
<feature type="transmembrane region" description="Helical" evidence="6">
    <location>
        <begin position="162"/>
        <end position="179"/>
    </location>
</feature>
<evidence type="ECO:0000256" key="1">
    <source>
        <dbReference type="ARBA" id="ARBA00004651"/>
    </source>
</evidence>
<evidence type="ECO:0000313" key="8">
    <source>
        <dbReference type="Proteomes" id="UP000539642"/>
    </source>
</evidence>
<dbReference type="RefSeq" id="WP_183350454.1">
    <property type="nucleotide sequence ID" value="NZ_JACHEO010000008.1"/>
</dbReference>
<protein>
    <submittedName>
        <fullName evidence="7">O-antigen/teichoic acid export membrane protein</fullName>
    </submittedName>
</protein>
<dbReference type="Proteomes" id="UP000539642">
    <property type="component" value="Unassembled WGS sequence"/>
</dbReference>
<dbReference type="GO" id="GO:0005886">
    <property type="term" value="C:plasma membrane"/>
    <property type="evidence" value="ECO:0007669"/>
    <property type="project" value="UniProtKB-SubCell"/>
</dbReference>
<evidence type="ECO:0000313" key="7">
    <source>
        <dbReference type="EMBL" id="MBB5348078.1"/>
    </source>
</evidence>
<feature type="transmembrane region" description="Helical" evidence="6">
    <location>
        <begin position="399"/>
        <end position="420"/>
    </location>
</feature>
<accession>A0A840UZK2</accession>
<sequence length="502" mass="55280">MTDFLSTSEIKKRSIKGAKWLVVMNVLGMPAAFLIALMLGRVGPAVLGMYALAQILISVITTFVVYGGAPVLSVFMPKITQAEDRGRFVFSYLLILIIAMAAVLGLFWLYPKAFEFLLQREFDMRNYGWFVLLSLVIVATETFANAAAGLMLIKVTAIARQMMRLILLPLVTVLFFFNREILVDYGMPCILGGFLIGYMAAAVISAVGILRDPRFTMRPGWFLPPGFWAFSLSAMTATVFTFMYGNFDRMVILSIQNVEGLGMYQAVISLSSLIGLVPQILGTTLVPMFSSLLASGKMDAVQKTYALLQRLGSFFMTGAALFLISFSGDLLSLFGRSYSSYDYLLSLFSVQYVVTSLHFGNTPILTSFEKNTFRLTVSFFQILLQIVCTLLFIKSFGVLAIAGAKIAGVVCANMLSILFVRNSFGKGFSPPISYKFGVGLTIICAVLRNGFFSDGLVVSTFVFIAFSTCYLLFANVRIGEIKDIITLAVSRNALSRPEMRQS</sequence>
<dbReference type="PANTHER" id="PTHR30250:SF28">
    <property type="entry name" value="POLYSACCHARIDE BIOSYNTHESIS PROTEIN"/>
    <property type="match status" value="1"/>
</dbReference>
<feature type="transmembrane region" description="Helical" evidence="6">
    <location>
        <begin position="222"/>
        <end position="244"/>
    </location>
</feature>
<feature type="transmembrane region" description="Helical" evidence="6">
    <location>
        <begin position="20"/>
        <end position="39"/>
    </location>
</feature>
<feature type="transmembrane region" description="Helical" evidence="6">
    <location>
        <begin position="264"/>
        <end position="286"/>
    </location>
</feature>
<keyword evidence="4 6" id="KW-1133">Transmembrane helix</keyword>
<evidence type="ECO:0000256" key="3">
    <source>
        <dbReference type="ARBA" id="ARBA00022692"/>
    </source>
</evidence>
<gene>
    <name evidence="7" type="ORF">HNQ81_001809</name>
</gene>
<keyword evidence="8" id="KW-1185">Reference proteome</keyword>
<keyword evidence="3 6" id="KW-0812">Transmembrane</keyword>
<evidence type="ECO:0000256" key="5">
    <source>
        <dbReference type="ARBA" id="ARBA00023136"/>
    </source>
</evidence>
<dbReference type="AlphaFoldDB" id="A0A840UZK2"/>
<evidence type="ECO:0000256" key="2">
    <source>
        <dbReference type="ARBA" id="ARBA00022475"/>
    </source>
</evidence>
<reference evidence="7 8" key="1">
    <citation type="submission" date="2020-08" db="EMBL/GenBank/DDBJ databases">
        <title>Genomic Encyclopedia of Type Strains, Phase IV (KMG-IV): sequencing the most valuable type-strain genomes for metagenomic binning, comparative biology and taxonomic classification.</title>
        <authorList>
            <person name="Goeker M."/>
        </authorList>
    </citation>
    <scope>NUCLEOTIDE SEQUENCE [LARGE SCALE GENOMIC DNA]</scope>
    <source>
        <strain evidence="7 8">DSM 28570</strain>
    </source>
</reference>
<feature type="transmembrane region" description="Helical" evidence="6">
    <location>
        <begin position="307"/>
        <end position="328"/>
    </location>
</feature>
<comment type="caution">
    <text evidence="7">The sequence shown here is derived from an EMBL/GenBank/DDBJ whole genome shotgun (WGS) entry which is preliminary data.</text>
</comment>
<comment type="subcellular location">
    <subcellularLocation>
        <location evidence="1">Cell membrane</location>
        <topology evidence="1">Multi-pass membrane protein</topology>
    </subcellularLocation>
</comment>
<feature type="transmembrane region" description="Helical" evidence="6">
    <location>
        <begin position="340"/>
        <end position="360"/>
    </location>
</feature>
<name>A0A840UZK2_9BACT</name>
<proteinExistence type="predicted"/>
<feature type="transmembrane region" description="Helical" evidence="6">
    <location>
        <begin position="457"/>
        <end position="476"/>
    </location>
</feature>
<feature type="transmembrane region" description="Helical" evidence="6">
    <location>
        <begin position="432"/>
        <end position="451"/>
    </location>
</feature>
<dbReference type="PANTHER" id="PTHR30250">
    <property type="entry name" value="PST FAMILY PREDICTED COLANIC ACID TRANSPORTER"/>
    <property type="match status" value="1"/>
</dbReference>
<organism evidence="7 8">
    <name type="scientific">Desulfoprunum benzoelyticum</name>
    <dbReference type="NCBI Taxonomy" id="1506996"/>
    <lineage>
        <taxon>Bacteria</taxon>
        <taxon>Pseudomonadati</taxon>
        <taxon>Thermodesulfobacteriota</taxon>
        <taxon>Desulfobulbia</taxon>
        <taxon>Desulfobulbales</taxon>
        <taxon>Desulfobulbaceae</taxon>
        <taxon>Desulfoprunum</taxon>
    </lineage>
</organism>
<keyword evidence="2" id="KW-1003">Cell membrane</keyword>
<feature type="transmembrane region" description="Helical" evidence="6">
    <location>
        <begin position="51"/>
        <end position="76"/>
    </location>
</feature>